<name>A0ABV3DKG9_9ACTN</name>
<gene>
    <name evidence="2" type="ORF">AB0C36_22440</name>
</gene>
<feature type="region of interest" description="Disordered" evidence="1">
    <location>
        <begin position="1"/>
        <end position="22"/>
    </location>
</feature>
<dbReference type="Proteomes" id="UP001551482">
    <property type="component" value="Unassembled WGS sequence"/>
</dbReference>
<dbReference type="EMBL" id="JBEZFP010000059">
    <property type="protein sequence ID" value="MEU8136258.1"/>
    <property type="molecule type" value="Genomic_DNA"/>
</dbReference>
<evidence type="ECO:0000256" key="1">
    <source>
        <dbReference type="SAM" id="MobiDB-lite"/>
    </source>
</evidence>
<feature type="region of interest" description="Disordered" evidence="1">
    <location>
        <begin position="134"/>
        <end position="191"/>
    </location>
</feature>
<organism evidence="2 3">
    <name type="scientific">Streptodolium elevatio</name>
    <dbReference type="NCBI Taxonomy" id="3157996"/>
    <lineage>
        <taxon>Bacteria</taxon>
        <taxon>Bacillati</taxon>
        <taxon>Actinomycetota</taxon>
        <taxon>Actinomycetes</taxon>
        <taxon>Kitasatosporales</taxon>
        <taxon>Streptomycetaceae</taxon>
        <taxon>Streptodolium</taxon>
    </lineage>
</organism>
<feature type="region of interest" description="Disordered" evidence="1">
    <location>
        <begin position="824"/>
        <end position="849"/>
    </location>
</feature>
<feature type="compositionally biased region" description="Basic and acidic residues" evidence="1">
    <location>
        <begin position="259"/>
        <end position="270"/>
    </location>
</feature>
<feature type="region of interest" description="Disordered" evidence="1">
    <location>
        <begin position="245"/>
        <end position="292"/>
    </location>
</feature>
<keyword evidence="3" id="KW-1185">Reference proteome</keyword>
<feature type="compositionally biased region" description="Low complexity" evidence="1">
    <location>
        <begin position="271"/>
        <end position="280"/>
    </location>
</feature>
<dbReference type="InterPro" id="IPR043737">
    <property type="entry name" value="DUF5682"/>
</dbReference>
<protein>
    <submittedName>
        <fullName evidence="2">DUF5682 family protein</fullName>
    </submittedName>
</protein>
<sequence length="872" mass="91748">MTVPGPRAGKSGTPAKSGKAARTPHLLGVRHHGPGSARAVAAALEALAPDIVLVEGPPEADLLLSYAADSDMKPPVALLAHAVDDPAQAGFWPYAEFSPEWVAVRHALDNGIPVRFIDLPAGCSFALDRARNALPVPSLHGPPTAEDTDTDPGTDTEIDTDADARTDAGTDTRPGGAGDSAPDPVTDPAATRTDPIAMLARVAGHDDPERWWEDAVEHRADHSDPMAPFVLLAEAMAALRAVGTAAGDTGNDGTGKRSPGKDGTDADGKSADSAAAGTPAAEPPPPASPFPDLEAAREAHMRLAVAAAYKQGFREVAVVCGAWHVPALAATRPAAEDRAVLAPFAAFSRGGVLPKVKVEATWVPWTYRRLAHASGYGAGVASPGWYHHLFADHAPERMLPHWFVRIAGLFRDAGRPVSAAHVIEAVRHAEALATLRGRPLAGLDETLEAVRAVMCDGDDAPLALVHDDIVVGDRIGTVPDSVPAVPLQRDLNRQQKKLRLGPEAAVRELRLDLRKPTDLARSRLLTRLDLLDVAWGVPAAGQRGTGTFREEWTLAWQPELAIRVAEAGIWGTTVLAAATARAADLAVHASSLGEVTAVAERCLRADLPDALPTVMRVLEDRVALDADVAALAEALPALVRALRYGDVRGTDTAALASVVDGMLLRICVGLVPACAGLDDDGARDMRRHLDDVHDATTLLAPRPGDEDLREYWYAALGRLADRDSLPGLLTGRAVRLLLDAGRLTADDAGPRMSRALTRGTAYRDAAAWIEGFLSGGGLLLVHDEALLGLVDAWVSGIPAEDFTDVLPLLRRTFSGFAAPERRTLGERLRNPARGASGGPGDGDFPFDRDRADSALPLVAYLLGGPVPSGGDS</sequence>
<reference evidence="2 3" key="1">
    <citation type="submission" date="2024-06" db="EMBL/GenBank/DDBJ databases">
        <title>The Natural Products Discovery Center: Release of the First 8490 Sequenced Strains for Exploring Actinobacteria Biosynthetic Diversity.</title>
        <authorList>
            <person name="Kalkreuter E."/>
            <person name="Kautsar S.A."/>
            <person name="Yang D."/>
            <person name="Bader C.D."/>
            <person name="Teijaro C.N."/>
            <person name="Fluegel L."/>
            <person name="Davis C.M."/>
            <person name="Simpson J.R."/>
            <person name="Lauterbach L."/>
            <person name="Steele A.D."/>
            <person name="Gui C."/>
            <person name="Meng S."/>
            <person name="Li G."/>
            <person name="Viehrig K."/>
            <person name="Ye F."/>
            <person name="Su P."/>
            <person name="Kiefer A.F."/>
            <person name="Nichols A."/>
            <person name="Cepeda A.J."/>
            <person name="Yan W."/>
            <person name="Fan B."/>
            <person name="Jiang Y."/>
            <person name="Adhikari A."/>
            <person name="Zheng C.-J."/>
            <person name="Schuster L."/>
            <person name="Cowan T.M."/>
            <person name="Smanski M.J."/>
            <person name="Chevrette M.G."/>
            <person name="De Carvalho L.P.S."/>
            <person name="Shen B."/>
        </authorList>
    </citation>
    <scope>NUCLEOTIDE SEQUENCE [LARGE SCALE GENOMIC DNA]</scope>
    <source>
        <strain evidence="2 3">NPDC048946</strain>
    </source>
</reference>
<dbReference type="Pfam" id="PF18934">
    <property type="entry name" value="DUF5682"/>
    <property type="match status" value="2"/>
</dbReference>
<accession>A0ABV3DKG9</accession>
<proteinExistence type="predicted"/>
<evidence type="ECO:0000313" key="3">
    <source>
        <dbReference type="Proteomes" id="UP001551482"/>
    </source>
</evidence>
<feature type="compositionally biased region" description="Acidic residues" evidence="1">
    <location>
        <begin position="146"/>
        <end position="161"/>
    </location>
</feature>
<evidence type="ECO:0000313" key="2">
    <source>
        <dbReference type="EMBL" id="MEU8136258.1"/>
    </source>
</evidence>
<dbReference type="RefSeq" id="WP_358356640.1">
    <property type="nucleotide sequence ID" value="NZ_JBEZFP010000059.1"/>
</dbReference>
<comment type="caution">
    <text evidence="2">The sequence shown here is derived from an EMBL/GenBank/DDBJ whole genome shotgun (WGS) entry which is preliminary data.</text>
</comment>